<comment type="cofactor">
    <cofactor evidence="1">
        <name>FAD</name>
        <dbReference type="ChEBI" id="CHEBI:57692"/>
    </cofactor>
</comment>
<evidence type="ECO:0000256" key="2">
    <source>
        <dbReference type="ARBA" id="ARBA00004777"/>
    </source>
</evidence>
<comment type="similarity">
    <text evidence="3">Belongs to the methylenetetrahydrofolate reductase family.</text>
</comment>
<evidence type="ECO:0000256" key="8">
    <source>
        <dbReference type="SAM" id="MobiDB-lite"/>
    </source>
</evidence>
<dbReference type="AlphaFoldDB" id="A0AA35XKJ9"/>
<dbReference type="GO" id="GO:0004489">
    <property type="term" value="F:methylenetetrahydrofolate reductase [NAD(P)H] activity"/>
    <property type="evidence" value="ECO:0007669"/>
    <property type="project" value="InterPro"/>
</dbReference>
<dbReference type="PANTHER" id="PTHR45754">
    <property type="entry name" value="METHYLENETETRAHYDROFOLATE REDUCTASE"/>
    <property type="match status" value="1"/>
</dbReference>
<dbReference type="Gene3D" id="3.20.20.220">
    <property type="match status" value="1"/>
</dbReference>
<evidence type="ECO:0000313" key="10">
    <source>
        <dbReference type="Proteomes" id="UP001174909"/>
    </source>
</evidence>
<evidence type="ECO:0000256" key="6">
    <source>
        <dbReference type="ARBA" id="ARBA00023002"/>
    </source>
</evidence>
<dbReference type="Pfam" id="PF02219">
    <property type="entry name" value="MTHFR"/>
    <property type="match status" value="1"/>
</dbReference>
<keyword evidence="6" id="KW-0560">Oxidoreductase</keyword>
<evidence type="ECO:0000256" key="4">
    <source>
        <dbReference type="ARBA" id="ARBA00022630"/>
    </source>
</evidence>
<evidence type="ECO:0000256" key="1">
    <source>
        <dbReference type="ARBA" id="ARBA00001974"/>
    </source>
</evidence>
<dbReference type="Proteomes" id="UP001174909">
    <property type="component" value="Unassembled WGS sequence"/>
</dbReference>
<dbReference type="GO" id="GO:0035999">
    <property type="term" value="P:tetrahydrofolate interconversion"/>
    <property type="evidence" value="ECO:0007669"/>
    <property type="project" value="TreeGrafter"/>
</dbReference>
<evidence type="ECO:0000313" key="9">
    <source>
        <dbReference type="EMBL" id="CAI8056141.1"/>
    </source>
</evidence>
<organism evidence="9 10">
    <name type="scientific">Geodia barretti</name>
    <name type="common">Barrett's horny sponge</name>
    <dbReference type="NCBI Taxonomy" id="519541"/>
    <lineage>
        <taxon>Eukaryota</taxon>
        <taxon>Metazoa</taxon>
        <taxon>Porifera</taxon>
        <taxon>Demospongiae</taxon>
        <taxon>Heteroscleromorpha</taxon>
        <taxon>Tetractinellida</taxon>
        <taxon>Astrophorina</taxon>
        <taxon>Geodiidae</taxon>
        <taxon>Geodia</taxon>
    </lineage>
</organism>
<dbReference type="GO" id="GO:0009086">
    <property type="term" value="P:methionine biosynthetic process"/>
    <property type="evidence" value="ECO:0007669"/>
    <property type="project" value="TreeGrafter"/>
</dbReference>
<evidence type="ECO:0000256" key="3">
    <source>
        <dbReference type="ARBA" id="ARBA00006743"/>
    </source>
</evidence>
<dbReference type="EMBL" id="CASHTH010004329">
    <property type="protein sequence ID" value="CAI8056141.1"/>
    <property type="molecule type" value="Genomic_DNA"/>
</dbReference>
<accession>A0AA35XKJ9</accession>
<evidence type="ECO:0000256" key="7">
    <source>
        <dbReference type="RuleBase" id="RU004254"/>
    </source>
</evidence>
<sequence>MAAIMTAEEPFHRVRSEPAFSRVAVSGRSGSIDTGVGSSRLSSSGASSAGSNSPPGGSVSSLAPIKTLSEKIQGRISSGDNFFSLEFFPPRTAAGAANLINRFDRMFEGGPLFCDVTWHPAGNPGGDQETSSMAIASAALNYCSLETMLHITCANSTKEEIR</sequence>
<dbReference type="GO" id="GO:0005829">
    <property type="term" value="C:cytosol"/>
    <property type="evidence" value="ECO:0007669"/>
    <property type="project" value="TreeGrafter"/>
</dbReference>
<keyword evidence="10" id="KW-1185">Reference proteome</keyword>
<feature type="non-terminal residue" evidence="9">
    <location>
        <position position="1"/>
    </location>
</feature>
<dbReference type="InterPro" id="IPR029041">
    <property type="entry name" value="FAD-linked_oxidoreductase-like"/>
</dbReference>
<comment type="caution">
    <text evidence="9">The sequence shown here is derived from an EMBL/GenBank/DDBJ whole genome shotgun (WGS) entry which is preliminary data.</text>
</comment>
<feature type="compositionally biased region" description="Low complexity" evidence="8">
    <location>
        <begin position="35"/>
        <end position="62"/>
    </location>
</feature>
<comment type="pathway">
    <text evidence="2 7">One-carbon metabolism; tetrahydrofolate interconversion.</text>
</comment>
<dbReference type="GO" id="GO:0071949">
    <property type="term" value="F:FAD binding"/>
    <property type="evidence" value="ECO:0007669"/>
    <property type="project" value="TreeGrafter"/>
</dbReference>
<dbReference type="InterPro" id="IPR003171">
    <property type="entry name" value="Mehydrof_redctse-like"/>
</dbReference>
<name>A0AA35XKJ9_GEOBA</name>
<keyword evidence="4" id="KW-0285">Flavoprotein</keyword>
<evidence type="ECO:0000256" key="5">
    <source>
        <dbReference type="ARBA" id="ARBA00022827"/>
    </source>
</evidence>
<reference evidence="9" key="1">
    <citation type="submission" date="2023-03" db="EMBL/GenBank/DDBJ databases">
        <authorList>
            <person name="Steffen K."/>
            <person name="Cardenas P."/>
        </authorList>
    </citation>
    <scope>NUCLEOTIDE SEQUENCE</scope>
</reference>
<dbReference type="PANTHER" id="PTHR45754:SF3">
    <property type="entry name" value="METHYLENETETRAHYDROFOLATE REDUCTASE (NADPH)"/>
    <property type="match status" value="1"/>
</dbReference>
<feature type="region of interest" description="Disordered" evidence="8">
    <location>
        <begin position="22"/>
        <end position="64"/>
    </location>
</feature>
<dbReference type="SUPFAM" id="SSF51730">
    <property type="entry name" value="FAD-linked oxidoreductase"/>
    <property type="match status" value="1"/>
</dbReference>
<protein>
    <submittedName>
        <fullName evidence="9">Methylenetetrahydrofolate reductase</fullName>
    </submittedName>
</protein>
<proteinExistence type="inferred from homology"/>
<gene>
    <name evidence="9" type="ORF">GBAR_LOCUS30584</name>
</gene>
<keyword evidence="5" id="KW-0274">FAD</keyword>